<keyword evidence="12" id="KW-1185">Reference proteome</keyword>
<evidence type="ECO:0000256" key="2">
    <source>
        <dbReference type="ARBA" id="ARBA00008417"/>
    </source>
</evidence>
<name>A0ABR7ISH3_9CLOT</name>
<sequence length="442" mass="48634">MKHHIEKEFTFKELLEFAFPTMIMMIFMSLYTIVDGFFVSRFVGAEALSAVNIVYPLISINIAVGVMFATGGSAVVAWTMGQGKEHQAKRYFTGLVIVAFVLSVIIAVLVLCNMDRLIEWLGAEGELKQYCKDYLWIMMLYSPVSTLQLMFQDFLVVASRPHLGLGLSIGSGIFNMVFDYLLIAVFHMGVQGAAYATVGGYFVSAIGGILFFLFHKKGLKFTKPAFPIKMILKSCANGSSEMVTNLSTSITTALFNFYMLQFAGANGVASITTVLYCQFLMTSIFIGFSIGVAPVISYHYGAQNQTFLRKVLKWCVQFILVCSVAMWLLSLLGADFVAKVFFTSGTEAYSLAAHGLRLFGVSFLFAGINIFGSAMFTALGNGLISAGISFSRTLGFTVIGIVGMSYIWGMDGLWFAVPFAELVTIFVVIICARKLKTQYHIF</sequence>
<feature type="transmembrane region" description="Helical" evidence="10">
    <location>
        <begin position="414"/>
        <end position="432"/>
    </location>
</feature>
<evidence type="ECO:0000256" key="3">
    <source>
        <dbReference type="ARBA" id="ARBA00022106"/>
    </source>
</evidence>
<dbReference type="InterPro" id="IPR051327">
    <property type="entry name" value="MATE_MepA_subfamily"/>
</dbReference>
<feature type="transmembrane region" description="Helical" evidence="10">
    <location>
        <begin position="53"/>
        <end position="79"/>
    </location>
</feature>
<feature type="transmembrane region" description="Helical" evidence="10">
    <location>
        <begin position="390"/>
        <end position="408"/>
    </location>
</feature>
<dbReference type="InterPro" id="IPR002528">
    <property type="entry name" value="MATE_fam"/>
</dbReference>
<organism evidence="11 12">
    <name type="scientific">Clostridium facile</name>
    <dbReference type="NCBI Taxonomy" id="2763035"/>
    <lineage>
        <taxon>Bacteria</taxon>
        <taxon>Bacillati</taxon>
        <taxon>Bacillota</taxon>
        <taxon>Clostridia</taxon>
        <taxon>Eubacteriales</taxon>
        <taxon>Clostridiaceae</taxon>
        <taxon>Clostridium</taxon>
    </lineage>
</organism>
<keyword evidence="7 10" id="KW-1133">Transmembrane helix</keyword>
<feature type="transmembrane region" description="Helical" evidence="10">
    <location>
        <begin position="358"/>
        <end position="378"/>
    </location>
</feature>
<dbReference type="CDD" id="cd13143">
    <property type="entry name" value="MATE_MepA_like"/>
    <property type="match status" value="1"/>
</dbReference>
<dbReference type="PANTHER" id="PTHR43823:SF3">
    <property type="entry name" value="MULTIDRUG EXPORT PROTEIN MEPA"/>
    <property type="match status" value="1"/>
</dbReference>
<feature type="transmembrane region" description="Helical" evidence="10">
    <location>
        <begin position="192"/>
        <end position="214"/>
    </location>
</feature>
<evidence type="ECO:0000256" key="6">
    <source>
        <dbReference type="ARBA" id="ARBA00022692"/>
    </source>
</evidence>
<accession>A0ABR7ISH3</accession>
<keyword evidence="8 10" id="KW-0472">Membrane</keyword>
<feature type="transmembrane region" description="Helical" evidence="10">
    <location>
        <begin position="134"/>
        <end position="151"/>
    </location>
</feature>
<keyword evidence="6 10" id="KW-0812">Transmembrane</keyword>
<evidence type="ECO:0000256" key="1">
    <source>
        <dbReference type="ARBA" id="ARBA00004651"/>
    </source>
</evidence>
<protein>
    <recommendedName>
        <fullName evidence="3">Multidrug export protein MepA</fullName>
    </recommendedName>
</protein>
<feature type="transmembrane region" description="Helical" evidence="10">
    <location>
        <begin position="314"/>
        <end position="338"/>
    </location>
</feature>
<evidence type="ECO:0000256" key="8">
    <source>
        <dbReference type="ARBA" id="ARBA00023136"/>
    </source>
</evidence>
<evidence type="ECO:0000256" key="5">
    <source>
        <dbReference type="ARBA" id="ARBA00022475"/>
    </source>
</evidence>
<dbReference type="PANTHER" id="PTHR43823">
    <property type="entry name" value="SPORULATION PROTEIN YKVU"/>
    <property type="match status" value="1"/>
</dbReference>
<feature type="transmembrane region" description="Helical" evidence="10">
    <location>
        <begin position="91"/>
        <end position="114"/>
    </location>
</feature>
<feature type="transmembrane region" description="Helical" evidence="10">
    <location>
        <begin position="14"/>
        <end position="33"/>
    </location>
</feature>
<comment type="caution">
    <text evidence="11">The sequence shown here is derived from an EMBL/GenBank/DDBJ whole genome shotgun (WGS) entry which is preliminary data.</text>
</comment>
<dbReference type="Proteomes" id="UP000649151">
    <property type="component" value="Unassembled WGS sequence"/>
</dbReference>
<dbReference type="RefSeq" id="WP_069987526.1">
    <property type="nucleotide sequence ID" value="NZ_JACOQK010000001.1"/>
</dbReference>
<evidence type="ECO:0000313" key="12">
    <source>
        <dbReference type="Proteomes" id="UP000649151"/>
    </source>
</evidence>
<feature type="transmembrane region" description="Helical" evidence="10">
    <location>
        <begin position="163"/>
        <end position="186"/>
    </location>
</feature>
<dbReference type="Pfam" id="PF01554">
    <property type="entry name" value="MatE"/>
    <property type="match status" value="2"/>
</dbReference>
<evidence type="ECO:0000256" key="10">
    <source>
        <dbReference type="SAM" id="Phobius"/>
    </source>
</evidence>
<evidence type="ECO:0000256" key="9">
    <source>
        <dbReference type="ARBA" id="ARBA00023251"/>
    </source>
</evidence>
<evidence type="ECO:0000313" key="11">
    <source>
        <dbReference type="EMBL" id="MBC5788077.1"/>
    </source>
</evidence>
<comment type="subcellular location">
    <subcellularLocation>
        <location evidence="1">Cell membrane</location>
        <topology evidence="1">Multi-pass membrane protein</topology>
    </subcellularLocation>
</comment>
<evidence type="ECO:0000256" key="7">
    <source>
        <dbReference type="ARBA" id="ARBA00022989"/>
    </source>
</evidence>
<dbReference type="PIRSF" id="PIRSF006603">
    <property type="entry name" value="DinF"/>
    <property type="match status" value="1"/>
</dbReference>
<proteinExistence type="inferred from homology"/>
<keyword evidence="4" id="KW-0813">Transport</keyword>
<feature type="transmembrane region" description="Helical" evidence="10">
    <location>
        <begin position="279"/>
        <end position="302"/>
    </location>
</feature>
<gene>
    <name evidence="11" type="ORF">H8Z77_08615</name>
</gene>
<comment type="similarity">
    <text evidence="2">Belongs to the multi antimicrobial extrusion (MATE) (TC 2.A.66.1) family. MepA subfamily.</text>
</comment>
<keyword evidence="9" id="KW-0046">Antibiotic resistance</keyword>
<dbReference type="InterPro" id="IPR048279">
    <property type="entry name" value="MdtK-like"/>
</dbReference>
<reference evidence="11 12" key="1">
    <citation type="submission" date="2020-08" db="EMBL/GenBank/DDBJ databases">
        <title>Genome public.</title>
        <authorList>
            <person name="Liu C."/>
            <person name="Sun Q."/>
        </authorList>
    </citation>
    <scope>NUCLEOTIDE SEQUENCE [LARGE SCALE GENOMIC DNA]</scope>
    <source>
        <strain evidence="11 12">NSJ-27</strain>
    </source>
</reference>
<dbReference type="EMBL" id="JACOQK010000001">
    <property type="protein sequence ID" value="MBC5788077.1"/>
    <property type="molecule type" value="Genomic_DNA"/>
</dbReference>
<dbReference type="InterPro" id="IPR045070">
    <property type="entry name" value="MATE_MepA-like"/>
</dbReference>
<keyword evidence="5" id="KW-1003">Cell membrane</keyword>
<evidence type="ECO:0000256" key="4">
    <source>
        <dbReference type="ARBA" id="ARBA00022448"/>
    </source>
</evidence>